<evidence type="ECO:0000313" key="7">
    <source>
        <dbReference type="EMBL" id="PHX55416.1"/>
    </source>
</evidence>
<proteinExistence type="inferred from homology"/>
<feature type="transmembrane region" description="Helical" evidence="6">
    <location>
        <begin position="222"/>
        <end position="242"/>
    </location>
</feature>
<evidence type="ECO:0000313" key="8">
    <source>
        <dbReference type="Proteomes" id="UP000226442"/>
    </source>
</evidence>
<keyword evidence="5 6" id="KW-0472">Membrane</keyword>
<dbReference type="Proteomes" id="UP000226442">
    <property type="component" value="Unassembled WGS sequence"/>
</dbReference>
<evidence type="ECO:0000256" key="3">
    <source>
        <dbReference type="ARBA" id="ARBA00022692"/>
    </source>
</evidence>
<keyword evidence="3 6" id="KW-0812">Transmembrane</keyword>
<feature type="transmembrane region" description="Helical" evidence="6">
    <location>
        <begin position="182"/>
        <end position="202"/>
    </location>
</feature>
<feature type="transmembrane region" description="Helical" evidence="6">
    <location>
        <begin position="38"/>
        <end position="57"/>
    </location>
</feature>
<keyword evidence="4 6" id="KW-1133">Transmembrane helix</keyword>
<dbReference type="AlphaFoldDB" id="A0A2G4F0Y8"/>
<dbReference type="Pfam" id="PF03649">
    <property type="entry name" value="UPF0014"/>
    <property type="match status" value="1"/>
</dbReference>
<comment type="subcellular location">
    <subcellularLocation>
        <location evidence="1">Membrane</location>
        <topology evidence="1">Multi-pass membrane protein</topology>
    </subcellularLocation>
</comment>
<feature type="transmembrane region" description="Helical" evidence="6">
    <location>
        <begin position="63"/>
        <end position="81"/>
    </location>
</feature>
<dbReference type="InterPro" id="IPR005226">
    <property type="entry name" value="UPF0014_fam"/>
</dbReference>
<comment type="caution">
    <text evidence="7">The sequence shown here is derived from an EMBL/GenBank/DDBJ whole genome shotgun (WGS) entry which is preliminary data.</text>
</comment>
<dbReference type="GO" id="GO:0005886">
    <property type="term" value="C:plasma membrane"/>
    <property type="evidence" value="ECO:0007669"/>
    <property type="project" value="TreeGrafter"/>
</dbReference>
<gene>
    <name evidence="7" type="ORF">CP500_011130</name>
</gene>
<comment type="similarity">
    <text evidence="2">Belongs to the UPF0014 family.</text>
</comment>
<evidence type="ECO:0000256" key="6">
    <source>
        <dbReference type="SAM" id="Phobius"/>
    </source>
</evidence>
<feature type="transmembrane region" description="Helical" evidence="6">
    <location>
        <begin position="128"/>
        <end position="147"/>
    </location>
</feature>
<evidence type="ECO:0000256" key="4">
    <source>
        <dbReference type="ARBA" id="ARBA00022989"/>
    </source>
</evidence>
<name>A0A2G4F0Y8_9CYAN</name>
<dbReference type="EMBL" id="NXIB02000054">
    <property type="protein sequence ID" value="PHX55416.1"/>
    <property type="molecule type" value="Genomic_DNA"/>
</dbReference>
<feature type="transmembrane region" description="Helical" evidence="6">
    <location>
        <begin position="12"/>
        <end position="31"/>
    </location>
</feature>
<feature type="transmembrane region" description="Helical" evidence="6">
    <location>
        <begin position="93"/>
        <end position="116"/>
    </location>
</feature>
<evidence type="ECO:0000256" key="1">
    <source>
        <dbReference type="ARBA" id="ARBA00004141"/>
    </source>
</evidence>
<organism evidence="7 8">
    <name type="scientific">Tychonema bourrellyi FEM_GT703</name>
    <dbReference type="NCBI Taxonomy" id="2040638"/>
    <lineage>
        <taxon>Bacteria</taxon>
        <taxon>Bacillati</taxon>
        <taxon>Cyanobacteriota</taxon>
        <taxon>Cyanophyceae</taxon>
        <taxon>Oscillatoriophycideae</taxon>
        <taxon>Oscillatoriales</taxon>
        <taxon>Microcoleaceae</taxon>
        <taxon>Tychonema</taxon>
    </lineage>
</organism>
<evidence type="ECO:0000256" key="5">
    <source>
        <dbReference type="ARBA" id="ARBA00023136"/>
    </source>
</evidence>
<protein>
    <submittedName>
        <fullName evidence="7">Iron export ABC transporter permease subunit FetB</fullName>
    </submittedName>
</protein>
<dbReference type="RefSeq" id="WP_096830659.1">
    <property type="nucleotide sequence ID" value="NZ_NXIB02000054.1"/>
</dbReference>
<dbReference type="PANTHER" id="PTHR30028:SF0">
    <property type="entry name" value="PROTEIN ALUMINUM SENSITIVE 3"/>
    <property type="match status" value="1"/>
</dbReference>
<dbReference type="PANTHER" id="PTHR30028">
    <property type="entry name" value="UPF0014 INNER MEMBRANE PROTEIN YBBM-RELATED"/>
    <property type="match status" value="1"/>
</dbReference>
<reference evidence="7" key="1">
    <citation type="submission" date="2017-10" db="EMBL/GenBank/DDBJ databases">
        <title>Draft genome sequence of the planktic cyanobacteria Tychonema bourrellyi isolated from alpine lentic freshwater.</title>
        <authorList>
            <person name="Tett A."/>
            <person name="Armanini F."/>
            <person name="Asnicar F."/>
            <person name="Boscaini A."/>
            <person name="Pasolli E."/>
            <person name="Zolfo M."/>
            <person name="Donati C."/>
            <person name="Salmaso N."/>
            <person name="Segata N."/>
        </authorList>
    </citation>
    <scope>NUCLEOTIDE SEQUENCE</scope>
    <source>
        <strain evidence="7">FEM_GT703</strain>
    </source>
</reference>
<evidence type="ECO:0000256" key="2">
    <source>
        <dbReference type="ARBA" id="ARBA00005268"/>
    </source>
</evidence>
<dbReference type="OrthoDB" id="9791807at2"/>
<sequence length="259" mass="27613">MLILLDFTDLGWALGMVAIAIGLSAWQGLGLEGSIAIAAGRTLIQLILVGYVLAVIFDPEAKNPWLVLAVLAIMVTTASVVASNRISKKIKNLLPLVSGAILISTALTLAYTSLLILQPEPWYEPQYLIPLAGMILGNAMNASAIAGERLVSTINSSQLEIETHLSLGSTPQQAVKQYRKDAIKAGLIPTLNTMTVVGIVTLPGMMTGQMLSGVAPLDAASYQILIMFVLALATLIATLLLTEGLCRKFFNQDAQLIKW</sequence>
<accession>A0A2G4F0Y8</accession>
<keyword evidence="8" id="KW-1185">Reference proteome</keyword>